<evidence type="ECO:0000313" key="3">
    <source>
        <dbReference type="EMBL" id="SNS78115.1"/>
    </source>
</evidence>
<gene>
    <name evidence="3" type="ORF">SAMN05443665_100967</name>
</gene>
<evidence type="ECO:0000256" key="2">
    <source>
        <dbReference type="SAM" id="Phobius"/>
    </source>
</evidence>
<dbReference type="RefSeq" id="WP_143227955.1">
    <property type="nucleotide sequence ID" value="NZ_FZOR01000009.1"/>
</dbReference>
<keyword evidence="2" id="KW-0812">Transmembrane</keyword>
<reference evidence="3 4" key="1">
    <citation type="submission" date="2017-06" db="EMBL/GenBank/DDBJ databases">
        <authorList>
            <person name="Kim H.J."/>
            <person name="Triplett B.A."/>
        </authorList>
    </citation>
    <scope>NUCLEOTIDE SEQUENCE [LARGE SCALE GENOMIC DNA]</scope>
    <source>
        <strain evidence="3 4">DSM 44715</strain>
    </source>
</reference>
<dbReference type="OrthoDB" id="3365791at2"/>
<name>A0A239HAG2_9ACTN</name>
<organism evidence="3 4">
    <name type="scientific">Actinomadura meyerae</name>
    <dbReference type="NCBI Taxonomy" id="240840"/>
    <lineage>
        <taxon>Bacteria</taxon>
        <taxon>Bacillati</taxon>
        <taxon>Actinomycetota</taxon>
        <taxon>Actinomycetes</taxon>
        <taxon>Streptosporangiales</taxon>
        <taxon>Thermomonosporaceae</taxon>
        <taxon>Actinomadura</taxon>
    </lineage>
</organism>
<proteinExistence type="predicted"/>
<feature type="transmembrane region" description="Helical" evidence="2">
    <location>
        <begin position="46"/>
        <end position="67"/>
    </location>
</feature>
<dbReference type="AlphaFoldDB" id="A0A239HAG2"/>
<keyword evidence="2" id="KW-1133">Transmembrane helix</keyword>
<dbReference type="EMBL" id="FZOR01000009">
    <property type="protein sequence ID" value="SNS78115.1"/>
    <property type="molecule type" value="Genomic_DNA"/>
</dbReference>
<feature type="region of interest" description="Disordered" evidence="1">
    <location>
        <begin position="137"/>
        <end position="162"/>
    </location>
</feature>
<accession>A0A239HAG2</accession>
<protein>
    <recommendedName>
        <fullName evidence="5">SPW repeat-containing protein</fullName>
    </recommendedName>
</protein>
<evidence type="ECO:0000313" key="4">
    <source>
        <dbReference type="Proteomes" id="UP000198318"/>
    </source>
</evidence>
<keyword evidence="4" id="KW-1185">Reference proteome</keyword>
<sequence>MTTTEAARTALPAASPARTARRAAAACSVLAALVHYAVVPEHLDEWWAYGVFFSAIGMFQLMWAVLAHTGDERPVLLSGLAVNLGVLALWAVSRTSGLPFGPEPGEAEPAGVLDVLSGAAELVLIAGIVLALRGSRRRPAGEPADPAAAEAAAGAEPAGEGG</sequence>
<evidence type="ECO:0000256" key="1">
    <source>
        <dbReference type="SAM" id="MobiDB-lite"/>
    </source>
</evidence>
<feature type="transmembrane region" description="Helical" evidence="2">
    <location>
        <begin position="74"/>
        <end position="92"/>
    </location>
</feature>
<feature type="compositionally biased region" description="Low complexity" evidence="1">
    <location>
        <begin position="141"/>
        <end position="162"/>
    </location>
</feature>
<feature type="transmembrane region" description="Helical" evidence="2">
    <location>
        <begin position="23"/>
        <end position="40"/>
    </location>
</feature>
<evidence type="ECO:0008006" key="5">
    <source>
        <dbReference type="Google" id="ProtNLM"/>
    </source>
</evidence>
<feature type="transmembrane region" description="Helical" evidence="2">
    <location>
        <begin position="112"/>
        <end position="132"/>
    </location>
</feature>
<keyword evidence="2" id="KW-0472">Membrane</keyword>
<dbReference type="Proteomes" id="UP000198318">
    <property type="component" value="Unassembled WGS sequence"/>
</dbReference>